<accession>A0A975Q0Q1</accession>
<feature type="signal peptide" evidence="1">
    <location>
        <begin position="1"/>
        <end position="20"/>
    </location>
</feature>
<reference evidence="3" key="1">
    <citation type="submission" date="2021-04" db="EMBL/GenBank/DDBJ databases">
        <title>Isolation of p-tert-butylphenol degrading bacteria Sphingobium phenoxybenzoativorans Tas13 from active sludge.</title>
        <authorList>
            <person name="Li Y."/>
        </authorList>
    </citation>
    <scope>NUCLEOTIDE SEQUENCE</scope>
    <source>
        <strain evidence="3">Tas13</strain>
    </source>
</reference>
<keyword evidence="1" id="KW-0732">Signal</keyword>
<dbReference type="Pfam" id="PF20033">
    <property type="entry name" value="DUF6438"/>
    <property type="match status" value="1"/>
</dbReference>
<protein>
    <recommendedName>
        <fullName evidence="2">DUF6438 domain-containing protein</fullName>
    </recommendedName>
</protein>
<evidence type="ECO:0000259" key="2">
    <source>
        <dbReference type="Pfam" id="PF20033"/>
    </source>
</evidence>
<gene>
    <name evidence="3" type="ORF">KFK14_16085</name>
</gene>
<dbReference type="KEGG" id="spph:KFK14_16085"/>
<organism evidence="3 4">
    <name type="scientific">Sphingobium phenoxybenzoativorans</name>
    <dbReference type="NCBI Taxonomy" id="1592790"/>
    <lineage>
        <taxon>Bacteria</taxon>
        <taxon>Pseudomonadati</taxon>
        <taxon>Pseudomonadota</taxon>
        <taxon>Alphaproteobacteria</taxon>
        <taxon>Sphingomonadales</taxon>
        <taxon>Sphingomonadaceae</taxon>
        <taxon>Sphingobium</taxon>
    </lineage>
</organism>
<dbReference type="RefSeq" id="WP_212608356.1">
    <property type="nucleotide sequence ID" value="NZ_CP073910.1"/>
</dbReference>
<keyword evidence="4" id="KW-1185">Reference proteome</keyword>
<dbReference type="InterPro" id="IPR045497">
    <property type="entry name" value="DUF6438"/>
</dbReference>
<name>A0A975Q0Q1_9SPHN</name>
<evidence type="ECO:0000313" key="4">
    <source>
        <dbReference type="Proteomes" id="UP000681425"/>
    </source>
</evidence>
<evidence type="ECO:0000256" key="1">
    <source>
        <dbReference type="SAM" id="SignalP"/>
    </source>
</evidence>
<evidence type="ECO:0000313" key="3">
    <source>
        <dbReference type="EMBL" id="QUT04557.1"/>
    </source>
</evidence>
<proteinExistence type="predicted"/>
<dbReference type="AlphaFoldDB" id="A0A975Q0Q1"/>
<feature type="chain" id="PRO_5037938296" description="DUF6438 domain-containing protein" evidence="1">
    <location>
        <begin position="21"/>
        <end position="165"/>
    </location>
</feature>
<dbReference type="Proteomes" id="UP000681425">
    <property type="component" value="Chromosome"/>
</dbReference>
<dbReference type="EMBL" id="CP073910">
    <property type="protein sequence ID" value="QUT04557.1"/>
    <property type="molecule type" value="Genomic_DNA"/>
</dbReference>
<dbReference type="PROSITE" id="PS51257">
    <property type="entry name" value="PROKAR_LIPOPROTEIN"/>
    <property type="match status" value="1"/>
</dbReference>
<feature type="domain" description="DUF6438" evidence="2">
    <location>
        <begin position="32"/>
        <end position="153"/>
    </location>
</feature>
<sequence length="165" mass="17931">MTKIMAAGLAMLILSGCATAPKADKPVAKADTIRFSAGPCFGVCPVYSVTVNPNGSGVLIPQRNTSVPGETRFAVTPLQYKRLRDAFAPFRPLTGKQKRIAQGENCQRAATDMPGYEIVWTRAGQDKTELDFYSGCFDARYAKLREAVRAVPKILDIEKMLTAGK</sequence>